<evidence type="ECO:0000313" key="8">
    <source>
        <dbReference type="Proteomes" id="UP001164746"/>
    </source>
</evidence>
<feature type="domain" description="C1q" evidence="6">
    <location>
        <begin position="105"/>
        <end position="223"/>
    </location>
</feature>
<organism evidence="7 8">
    <name type="scientific">Mya arenaria</name>
    <name type="common">Soft-shell clam</name>
    <dbReference type="NCBI Taxonomy" id="6604"/>
    <lineage>
        <taxon>Eukaryota</taxon>
        <taxon>Metazoa</taxon>
        <taxon>Spiralia</taxon>
        <taxon>Lophotrochozoa</taxon>
        <taxon>Mollusca</taxon>
        <taxon>Bivalvia</taxon>
        <taxon>Autobranchia</taxon>
        <taxon>Heteroconchia</taxon>
        <taxon>Euheterodonta</taxon>
        <taxon>Imparidentia</taxon>
        <taxon>Neoheterodontei</taxon>
        <taxon>Myida</taxon>
        <taxon>Myoidea</taxon>
        <taxon>Myidae</taxon>
        <taxon>Mya</taxon>
    </lineage>
</organism>
<dbReference type="InterPro" id="IPR001073">
    <property type="entry name" value="C1q_dom"/>
</dbReference>
<evidence type="ECO:0000256" key="3">
    <source>
        <dbReference type="ARBA" id="ARBA00022729"/>
    </source>
</evidence>
<feature type="coiled-coil region" evidence="4">
    <location>
        <begin position="31"/>
        <end position="58"/>
    </location>
</feature>
<feature type="chain" id="PRO_5045583540" description="C1q domain-containing protein" evidence="5">
    <location>
        <begin position="17"/>
        <end position="223"/>
    </location>
</feature>
<evidence type="ECO:0000256" key="1">
    <source>
        <dbReference type="ARBA" id="ARBA00004613"/>
    </source>
</evidence>
<accession>A0ABY7E2T0</accession>
<dbReference type="Pfam" id="PF00386">
    <property type="entry name" value="C1q"/>
    <property type="match status" value="1"/>
</dbReference>
<sequence length="223" mass="25397">MLTSVLLLVVLTCVFAQETCDKRLSTLEDKISVLLDARENDRKEIKELRQKVNDISRHVSMVTENDPKIHKRQGYIYNQKLADDYSYELGYIYNQKLADDYSYELAIYAPAFTACISPRDLTNIHQHQTIIFDHVITNYGSAYSTSTGIFTAPTPGIYIFFLEIMVTSHYEIDSALWVLHLNRGSEVLIRSSTSYIEGHVGQIHGYCHSSLSGFLLNELENSG</sequence>
<dbReference type="InterPro" id="IPR008983">
    <property type="entry name" value="Tumour_necrosis_fac-like_dom"/>
</dbReference>
<protein>
    <recommendedName>
        <fullName evidence="6">C1q domain-containing protein</fullName>
    </recommendedName>
</protein>
<dbReference type="Gene3D" id="2.60.120.40">
    <property type="match status" value="1"/>
</dbReference>
<dbReference type="PROSITE" id="PS50871">
    <property type="entry name" value="C1Q"/>
    <property type="match status" value="1"/>
</dbReference>
<evidence type="ECO:0000259" key="6">
    <source>
        <dbReference type="PROSITE" id="PS50871"/>
    </source>
</evidence>
<dbReference type="EMBL" id="CP111015">
    <property type="protein sequence ID" value="WAR01466.1"/>
    <property type="molecule type" value="Genomic_DNA"/>
</dbReference>
<dbReference type="PANTHER" id="PTHR22923:SF116">
    <property type="entry name" value="C1Q DOMAIN-CONTAINING PROTEIN"/>
    <property type="match status" value="1"/>
</dbReference>
<proteinExistence type="predicted"/>
<dbReference type="InterPro" id="IPR050822">
    <property type="entry name" value="Cerebellin_Synaptic_Org"/>
</dbReference>
<keyword evidence="3 5" id="KW-0732">Signal</keyword>
<keyword evidence="8" id="KW-1185">Reference proteome</keyword>
<keyword evidence="2" id="KW-0964">Secreted</keyword>
<feature type="signal peptide" evidence="5">
    <location>
        <begin position="1"/>
        <end position="16"/>
    </location>
</feature>
<reference evidence="7" key="1">
    <citation type="submission" date="2022-11" db="EMBL/GenBank/DDBJ databases">
        <title>Centuries of genome instability and evolution in soft-shell clam transmissible cancer (bioRxiv).</title>
        <authorList>
            <person name="Hart S.F.M."/>
            <person name="Yonemitsu M.A."/>
            <person name="Giersch R.M."/>
            <person name="Beal B.F."/>
            <person name="Arriagada G."/>
            <person name="Davis B.W."/>
            <person name="Ostrander E.A."/>
            <person name="Goff S.P."/>
            <person name="Metzger M.J."/>
        </authorList>
    </citation>
    <scope>NUCLEOTIDE SEQUENCE</scope>
    <source>
        <strain evidence="7">MELC-2E11</strain>
        <tissue evidence="7">Siphon/mantle</tissue>
    </source>
</reference>
<evidence type="ECO:0000256" key="5">
    <source>
        <dbReference type="SAM" id="SignalP"/>
    </source>
</evidence>
<comment type="subcellular location">
    <subcellularLocation>
        <location evidence="1">Secreted</location>
    </subcellularLocation>
</comment>
<dbReference type="Proteomes" id="UP001164746">
    <property type="component" value="Chromosome 4"/>
</dbReference>
<gene>
    <name evidence="7" type="ORF">MAR_008024</name>
</gene>
<keyword evidence="4" id="KW-0175">Coiled coil</keyword>
<evidence type="ECO:0000256" key="2">
    <source>
        <dbReference type="ARBA" id="ARBA00022525"/>
    </source>
</evidence>
<evidence type="ECO:0000256" key="4">
    <source>
        <dbReference type="SAM" id="Coils"/>
    </source>
</evidence>
<dbReference type="SUPFAM" id="SSF49842">
    <property type="entry name" value="TNF-like"/>
    <property type="match status" value="1"/>
</dbReference>
<name>A0ABY7E2T0_MYAAR</name>
<evidence type="ECO:0000313" key="7">
    <source>
        <dbReference type="EMBL" id="WAR01466.1"/>
    </source>
</evidence>
<dbReference type="PANTHER" id="PTHR22923">
    <property type="entry name" value="CEREBELLIN-RELATED"/>
    <property type="match status" value="1"/>
</dbReference>
<dbReference type="SMART" id="SM00110">
    <property type="entry name" value="C1Q"/>
    <property type="match status" value="1"/>
</dbReference>